<dbReference type="KEGG" id="tva:5468474"/>
<dbReference type="VEuPathDB" id="TrichDB:TVAG_076620"/>
<feature type="coiled-coil region" evidence="1">
    <location>
        <begin position="63"/>
        <end position="90"/>
    </location>
</feature>
<keyword evidence="1" id="KW-0175">Coiled coil</keyword>
<dbReference type="Proteomes" id="UP000001542">
    <property type="component" value="Unassembled WGS sequence"/>
</dbReference>
<evidence type="ECO:0000313" key="3">
    <source>
        <dbReference type="Proteomes" id="UP000001542"/>
    </source>
</evidence>
<dbReference type="VEuPathDB" id="TrichDB:TVAGG3_0292190"/>
<keyword evidence="3" id="KW-1185">Reference proteome</keyword>
<protein>
    <submittedName>
        <fullName evidence="2">Uncharacterized protein</fullName>
    </submittedName>
</protein>
<reference evidence="2" key="2">
    <citation type="journal article" date="2007" name="Science">
        <title>Draft genome sequence of the sexually transmitted pathogen Trichomonas vaginalis.</title>
        <authorList>
            <person name="Carlton J.M."/>
            <person name="Hirt R.P."/>
            <person name="Silva J.C."/>
            <person name="Delcher A.L."/>
            <person name="Schatz M."/>
            <person name="Zhao Q."/>
            <person name="Wortman J.R."/>
            <person name="Bidwell S.L."/>
            <person name="Alsmark U.C.M."/>
            <person name="Besteiro S."/>
            <person name="Sicheritz-Ponten T."/>
            <person name="Noel C.J."/>
            <person name="Dacks J.B."/>
            <person name="Foster P.G."/>
            <person name="Simillion C."/>
            <person name="Van de Peer Y."/>
            <person name="Miranda-Saavedra D."/>
            <person name="Barton G.J."/>
            <person name="Westrop G.D."/>
            <person name="Mueller S."/>
            <person name="Dessi D."/>
            <person name="Fiori P.L."/>
            <person name="Ren Q."/>
            <person name="Paulsen I."/>
            <person name="Zhang H."/>
            <person name="Bastida-Corcuera F.D."/>
            <person name="Simoes-Barbosa A."/>
            <person name="Brown M.T."/>
            <person name="Hayes R.D."/>
            <person name="Mukherjee M."/>
            <person name="Okumura C.Y."/>
            <person name="Schneider R."/>
            <person name="Smith A.J."/>
            <person name="Vanacova S."/>
            <person name="Villalvazo M."/>
            <person name="Haas B.J."/>
            <person name="Pertea M."/>
            <person name="Feldblyum T.V."/>
            <person name="Utterback T.R."/>
            <person name="Shu C.L."/>
            <person name="Osoegawa K."/>
            <person name="de Jong P.J."/>
            <person name="Hrdy I."/>
            <person name="Horvathova L."/>
            <person name="Zubacova Z."/>
            <person name="Dolezal P."/>
            <person name="Malik S.B."/>
            <person name="Logsdon J.M. Jr."/>
            <person name="Henze K."/>
            <person name="Gupta A."/>
            <person name="Wang C.C."/>
            <person name="Dunne R.L."/>
            <person name="Upcroft J.A."/>
            <person name="Upcroft P."/>
            <person name="White O."/>
            <person name="Salzberg S.L."/>
            <person name="Tang P."/>
            <person name="Chiu C.-H."/>
            <person name="Lee Y.-S."/>
            <person name="Embley T.M."/>
            <person name="Coombs G.H."/>
            <person name="Mottram J.C."/>
            <person name="Tachezy J."/>
            <person name="Fraser-Liggett C.M."/>
            <person name="Johnson P.J."/>
        </authorList>
    </citation>
    <scope>NUCLEOTIDE SEQUENCE [LARGE SCALE GENOMIC DNA]</scope>
    <source>
        <strain evidence="2">G3</strain>
    </source>
</reference>
<organism evidence="2 3">
    <name type="scientific">Trichomonas vaginalis (strain ATCC PRA-98 / G3)</name>
    <dbReference type="NCBI Taxonomy" id="412133"/>
    <lineage>
        <taxon>Eukaryota</taxon>
        <taxon>Metamonada</taxon>
        <taxon>Parabasalia</taxon>
        <taxon>Trichomonadida</taxon>
        <taxon>Trichomonadidae</taxon>
        <taxon>Trichomonas</taxon>
    </lineage>
</organism>
<evidence type="ECO:0000256" key="1">
    <source>
        <dbReference type="SAM" id="Coils"/>
    </source>
</evidence>
<name>A2D9Q9_TRIV3</name>
<dbReference type="InParanoid" id="A2D9Q9"/>
<dbReference type="AlphaFoldDB" id="A2D9Q9"/>
<dbReference type="RefSeq" id="XP_001583901.1">
    <property type="nucleotide sequence ID" value="XM_001583851.1"/>
</dbReference>
<gene>
    <name evidence="2" type="ORF">TVAG_076620</name>
</gene>
<dbReference type="SMR" id="A2D9Q9"/>
<accession>A2D9Q9</accession>
<feature type="coiled-coil region" evidence="1">
    <location>
        <begin position="174"/>
        <end position="218"/>
    </location>
</feature>
<dbReference type="EMBL" id="DS113181">
    <property type="protein sequence ID" value="EAY22915.1"/>
    <property type="molecule type" value="Genomic_DNA"/>
</dbReference>
<proteinExistence type="predicted"/>
<sequence length="226" mass="26850">MATRSSYQEARKNMNYITSEDVITVKNKRNLLLQQKYEIITHIARYEDSKCHKKSDAQNQRIVDSVSQQIESYKAMIQEKKDQINELVNSETAASISETQEESKIYHLELVRLKMIKGDIESEIESAQKHLAELVSDYSPRSLWIREKDLEELRNVVRKREKDVHHLEFPDEGNEILQKKKEKLEQEKKQRKELMKKIKEVRNSIKAENRKINRINKKLAKFKPKD</sequence>
<reference evidence="2" key="1">
    <citation type="submission" date="2006-10" db="EMBL/GenBank/DDBJ databases">
        <authorList>
            <person name="Amadeo P."/>
            <person name="Zhao Q."/>
            <person name="Wortman J."/>
            <person name="Fraser-Liggett C."/>
            <person name="Carlton J."/>
        </authorList>
    </citation>
    <scope>NUCLEOTIDE SEQUENCE</scope>
    <source>
        <strain evidence="2">G3</strain>
    </source>
</reference>
<evidence type="ECO:0000313" key="2">
    <source>
        <dbReference type="EMBL" id="EAY22915.1"/>
    </source>
</evidence>